<feature type="region of interest" description="Disordered" evidence="6">
    <location>
        <begin position="1639"/>
        <end position="1818"/>
    </location>
</feature>
<dbReference type="PRINTS" id="PR00503">
    <property type="entry name" value="BROMODOMAIN"/>
</dbReference>
<dbReference type="InterPro" id="IPR001680">
    <property type="entry name" value="WD40_rpt"/>
</dbReference>
<keyword evidence="2" id="KW-0677">Repeat</keyword>
<evidence type="ECO:0000256" key="5">
    <source>
        <dbReference type="PROSITE-ProRule" id="PRU00221"/>
    </source>
</evidence>
<evidence type="ECO:0000256" key="3">
    <source>
        <dbReference type="ARBA" id="ARBA00023117"/>
    </source>
</evidence>
<name>A0A9Q0MHT4_BLOTA</name>
<dbReference type="FunFam" id="1.20.920.10:FF:000066">
    <property type="entry name" value="Transcription initiation factor TFIID subunit 1"/>
    <property type="match status" value="1"/>
</dbReference>
<evidence type="ECO:0000256" key="4">
    <source>
        <dbReference type="PROSITE-ProRule" id="PRU00035"/>
    </source>
</evidence>
<feature type="compositionally biased region" description="Basic and acidic residues" evidence="6">
    <location>
        <begin position="1243"/>
        <end position="1259"/>
    </location>
</feature>
<dbReference type="Gene3D" id="1.20.920.10">
    <property type="entry name" value="Bromodomain-like"/>
    <property type="match status" value="2"/>
</dbReference>
<feature type="compositionally biased region" description="Basic and acidic residues" evidence="6">
    <location>
        <begin position="1472"/>
        <end position="1481"/>
    </location>
</feature>
<feature type="compositionally biased region" description="Polar residues" evidence="6">
    <location>
        <begin position="1675"/>
        <end position="1704"/>
    </location>
</feature>
<dbReference type="PANTHER" id="PTHR16266:SF17">
    <property type="entry name" value="BRWD3"/>
    <property type="match status" value="1"/>
</dbReference>
<feature type="region of interest" description="Disordered" evidence="6">
    <location>
        <begin position="1"/>
        <end position="22"/>
    </location>
</feature>
<feature type="compositionally biased region" description="Polar residues" evidence="6">
    <location>
        <begin position="1444"/>
        <end position="1460"/>
    </location>
</feature>
<feature type="compositionally biased region" description="Acidic residues" evidence="6">
    <location>
        <begin position="851"/>
        <end position="860"/>
    </location>
</feature>
<dbReference type="PANTHER" id="PTHR16266">
    <property type="entry name" value="WD REPEAT DOMAIN 9"/>
    <property type="match status" value="1"/>
</dbReference>
<dbReference type="CDD" id="cd00200">
    <property type="entry name" value="WD40"/>
    <property type="match status" value="1"/>
</dbReference>
<dbReference type="PROSITE" id="PS50014">
    <property type="entry name" value="BROMODOMAIN_2"/>
    <property type="match status" value="2"/>
</dbReference>
<feature type="compositionally biased region" description="Polar residues" evidence="6">
    <location>
        <begin position="1800"/>
        <end position="1811"/>
    </location>
</feature>
<dbReference type="GO" id="GO:0046982">
    <property type="term" value="F:protein heterodimerization activity"/>
    <property type="evidence" value="ECO:0007669"/>
    <property type="project" value="InterPro"/>
</dbReference>
<dbReference type="InterPro" id="IPR036322">
    <property type="entry name" value="WD40_repeat_dom_sf"/>
</dbReference>
<keyword evidence="3 4" id="KW-0103">Bromodomain</keyword>
<dbReference type="InterPro" id="IPR057451">
    <property type="entry name" value="BRWD/PHIP_AD"/>
</dbReference>
<dbReference type="InterPro" id="IPR015943">
    <property type="entry name" value="WD40/YVTN_repeat-like_dom_sf"/>
</dbReference>
<dbReference type="EMBL" id="JAPWDV010000001">
    <property type="protein sequence ID" value="KAJ6223865.1"/>
    <property type="molecule type" value="Genomic_DNA"/>
</dbReference>
<keyword evidence="1 5" id="KW-0853">WD repeat</keyword>
<dbReference type="Pfam" id="PF25437">
    <property type="entry name" value="BRWD1_N"/>
    <property type="match status" value="1"/>
</dbReference>
<proteinExistence type="predicted"/>
<dbReference type="GO" id="GO:0007010">
    <property type="term" value="P:cytoskeleton organization"/>
    <property type="evidence" value="ECO:0007669"/>
    <property type="project" value="TreeGrafter"/>
</dbReference>
<dbReference type="InterPro" id="IPR019775">
    <property type="entry name" value="WD40_repeat_CS"/>
</dbReference>
<reference evidence="8" key="1">
    <citation type="submission" date="2022-12" db="EMBL/GenBank/DDBJ databases">
        <title>Genome assemblies of Blomia tropicalis.</title>
        <authorList>
            <person name="Cui Y."/>
        </authorList>
    </citation>
    <scope>NUCLEOTIDE SEQUENCE</scope>
    <source>
        <tissue evidence="8">Adult mites</tissue>
    </source>
</reference>
<dbReference type="Gene3D" id="2.130.10.10">
    <property type="entry name" value="YVTN repeat-like/Quinoprotein amine dehydrogenase"/>
    <property type="match status" value="2"/>
</dbReference>
<feature type="compositionally biased region" description="Polar residues" evidence="6">
    <location>
        <begin position="1387"/>
        <end position="1396"/>
    </location>
</feature>
<dbReference type="SMART" id="SM00297">
    <property type="entry name" value="BROMO"/>
    <property type="match status" value="2"/>
</dbReference>
<dbReference type="SMART" id="SM00320">
    <property type="entry name" value="WD40"/>
    <property type="match status" value="8"/>
</dbReference>
<dbReference type="Proteomes" id="UP001142055">
    <property type="component" value="Chromosome 1"/>
</dbReference>
<feature type="domain" description="Bromo" evidence="7">
    <location>
        <begin position="1287"/>
        <end position="1357"/>
    </location>
</feature>
<dbReference type="SUPFAM" id="SSF47370">
    <property type="entry name" value="Bromodomain"/>
    <property type="match status" value="2"/>
</dbReference>
<dbReference type="PROSITE" id="PS00678">
    <property type="entry name" value="WD_REPEATS_1"/>
    <property type="match status" value="1"/>
</dbReference>
<feature type="compositionally biased region" description="Basic and acidic residues" evidence="6">
    <location>
        <begin position="912"/>
        <end position="937"/>
    </location>
</feature>
<feature type="region of interest" description="Disordered" evidence="6">
    <location>
        <begin position="1233"/>
        <end position="1259"/>
    </location>
</feature>
<evidence type="ECO:0000259" key="7">
    <source>
        <dbReference type="PROSITE" id="PS50014"/>
    </source>
</evidence>
<dbReference type="GO" id="GO:0005634">
    <property type="term" value="C:nucleus"/>
    <property type="evidence" value="ECO:0007669"/>
    <property type="project" value="TreeGrafter"/>
</dbReference>
<dbReference type="PROSITE" id="PS50294">
    <property type="entry name" value="WD_REPEATS_REGION"/>
    <property type="match status" value="3"/>
</dbReference>
<dbReference type="Pfam" id="PF00400">
    <property type="entry name" value="WD40"/>
    <property type="match status" value="5"/>
</dbReference>
<feature type="compositionally biased region" description="Basic residues" evidence="6">
    <location>
        <begin position="1715"/>
        <end position="1724"/>
    </location>
</feature>
<dbReference type="InterPro" id="IPR057452">
    <property type="entry name" value="BRWD/PHIP_N"/>
</dbReference>
<dbReference type="GO" id="GO:0006357">
    <property type="term" value="P:regulation of transcription by RNA polymerase II"/>
    <property type="evidence" value="ECO:0007669"/>
    <property type="project" value="TreeGrafter"/>
</dbReference>
<evidence type="ECO:0000256" key="1">
    <source>
        <dbReference type="ARBA" id="ARBA00022574"/>
    </source>
</evidence>
<feature type="compositionally biased region" description="Acidic residues" evidence="6">
    <location>
        <begin position="1482"/>
        <end position="1492"/>
    </location>
</feature>
<accession>A0A9Q0MHT4</accession>
<sequence>MENNNNMSLSSSSLKSPYENKSFTSNLSDHDRELFFLVYRFLERSPCSETASLLARELETKGLLPRQYNWQTGDPLPSTSVSVIKQQNRHITADYLLRVMKQAHSAVSTISPPPVQGIDSFLGSGRFSLLRSLQKHVDQPPSESSLLYSLTTSISTLSNHRNHAPIVPSSRFYRDYPSGVVSAMISREMSGPKPIAHLLPTRVFEKYEKYTRILGHLCAVFCVTFDRTGRYIITGADDKLVKIWYAFDGRLLMTLRGHQEEITDITVDYENTLIASGSCDKIIRVWCLRTSAPVITLAGHGATITSLRFCPLMKESDKRYLMSTSNDGCIMFWQYNPLTRAFRDTPIRFTERKKPGAQIVCSSFSSGGAFLAVGSSDAYLRVYHVSGPVGPVKILEIEEHSDHVDSMEFSHHSTRFASGSRDGIARIWYYEKQSWKNIALNMSQKLPGQELPSDDITRKLRVSMLCWTCDDAHVITSVNDNSIKVWTNTGKLTQVMLRHEAEVFVLEPHPIDTRLILSGSHDGACIIWDVVTGNPIKTFYNGIEGQGPCAIYDCKFSPDGMMFVSTDAVGYLSLFGIQPNDSYKKIPEHMFFHTDYRPVIRDANNFVIDEQSQIAPYLMPPPFLVDIDGNPYPPHLQRLVPGRENSSEQQLIPYVAPSFPQEPQPFNLIQPIAQQPQPEDGQPPEQQLPLQNNRQLIDVRIQELQREHRPADVQQQPQQPQPLAPQLNRDNRNANRRNGDVEGVRQISANFQSVGQSNRPVWHTKPIVPAFSQSQLNSLIKRQKDLAEAEEDYYDSERRKKQEKSEIAQIKLVAQQRLLTRRTRRIIQQRRGVRFPRPSELDAIEDPDRVLDDDDEENDQDFNVNISTESSEESDDESDLDGSDFDWGGGGGATRNGERSSGTAVTTNGNVHVDRDRNGRLRRRQPDSSGDDRENRILNRRNSGNTAETYDAHINGPSSSRSSRNRIQNGREERRRQRSLKAIRSAAAARRRQNGYSNESNGSHQTNGRQRTSNNRDSSSQNQEPEPVVPFLEINIPNPDIYRPPEWLTDIKPKRTPYFPQIGDEIVYFRSGHQVYITQVKLKKIYPIASSVKPFSLPDSDCDEIFAKIDDIQWIFPRGKSNGSNNHHQANPTRLANLFMTVMDPAAEEPLTKIHFDIKYHDVENVVDFIILRKFYDQSIAREWKAGDEFRSLIDDQWWFGLINSQRDSDPFTYFQCFEVTWNSGESEFLSPWDLEPIPPEQEDNRTDGQEVTDEDRTALNDNTWLMQTDEDQAERQRLLEGLIKIMQMGPAEDFIVPVDLNQNPMYAMFTPYLMDLSTIKARFENGFYRSMEALIYDVHKIEENAIEYNEPGSSIVKRARYIAELVKRFIRTPEITDPRTLASEVTEFTESTEAPQRSTRAAQRSTTTTTATTTNTNHSSTTDVAPRIERSRRTIRKPRSFYYSDSENETNSNRPTATRRSQRNTRPPAHLLHDDASRDASDDDDNDEEDEVRLSLRPWKQNCRDLLDFMFELPDSEPFRSPVDPIQYPTYNHVIDTPMDLTTVKEQLLSGIYESPQDFCKDMRLIFQNSKVFNTNRKSRIYSMRIRLNLLFEEKMQRIVSDHKSLSNYILKGKRGMNARLPIGTFFLSRDEVSFADSDQMEMEPASSSERLHHRHHRSSAATSQPSTSASTSFETTGLCSPSPNKSGSSVQSGTGPSTSKRTLFSDEDSRSYGLRKRVRRTKPFSPNNYNDDEQGSDEFNDREEEEEEPEVAVEEDDDETEEANEEEEEDEVDDDATEDADDYEEEEEDIDEEDTRLSNRYHQSNSGRSSARLKALLPPRRFPRRFELSMENTSSDKFTSKGWLSIKLEMASKTPVRNFLKMSSKKKDPPPKVMRTRGKWMYEDGDFAENNEEDEKEEEELTRNLYSKNVIETDHQMNSKLLNVQFKNNTTNFAEKNNAYSWGELDHKKVADSTKKIQFDQTLSTLIFQQNAALSNDDSDEQLATFPLENFAYKQTKIANKSKSNVPKLKDSNFLKAIRFLLSETTLLSRPIDQIETSNQDLIESFNNLGSNSDPNKFEENRSRTLRETVILILFHVGFHSATNHVIEVLTDILEYYLIKFFDHLRICDETNVLDNNKDENLDRNVQLDMAITKTLRHMKVPDLETLSRYNFQLTRYLERLMSRPT</sequence>
<dbReference type="InterPro" id="IPR001487">
    <property type="entry name" value="Bromodomain"/>
</dbReference>
<evidence type="ECO:0000256" key="2">
    <source>
        <dbReference type="ARBA" id="ARBA00022737"/>
    </source>
</evidence>
<feature type="region of interest" description="Disordered" evidence="6">
    <location>
        <begin position="705"/>
        <end position="737"/>
    </location>
</feature>
<dbReference type="PROSITE" id="PS50896">
    <property type="entry name" value="LISH"/>
    <property type="match status" value="1"/>
</dbReference>
<dbReference type="Gene3D" id="1.10.20.10">
    <property type="entry name" value="Histone, subunit A"/>
    <property type="match status" value="1"/>
</dbReference>
<dbReference type="PROSITE" id="PS50082">
    <property type="entry name" value="WD_REPEATS_2"/>
    <property type="match status" value="5"/>
</dbReference>
<feature type="repeat" description="WD" evidence="5">
    <location>
        <begin position="213"/>
        <end position="254"/>
    </location>
</feature>
<dbReference type="Pfam" id="PF00439">
    <property type="entry name" value="Bromodomain"/>
    <property type="match status" value="2"/>
</dbReference>
<organism evidence="8 9">
    <name type="scientific">Blomia tropicalis</name>
    <name type="common">Mite</name>
    <dbReference type="NCBI Taxonomy" id="40697"/>
    <lineage>
        <taxon>Eukaryota</taxon>
        <taxon>Metazoa</taxon>
        <taxon>Ecdysozoa</taxon>
        <taxon>Arthropoda</taxon>
        <taxon>Chelicerata</taxon>
        <taxon>Arachnida</taxon>
        <taxon>Acari</taxon>
        <taxon>Acariformes</taxon>
        <taxon>Sarcoptiformes</taxon>
        <taxon>Astigmata</taxon>
        <taxon>Glycyphagoidea</taxon>
        <taxon>Echimyopodidae</taxon>
        <taxon>Blomia</taxon>
    </lineage>
</organism>
<evidence type="ECO:0000313" key="8">
    <source>
        <dbReference type="EMBL" id="KAJ6223865.1"/>
    </source>
</evidence>
<dbReference type="Pfam" id="PF25313">
    <property type="entry name" value="BRWD_AD"/>
    <property type="match status" value="1"/>
</dbReference>
<feature type="compositionally biased region" description="Polar residues" evidence="6">
    <location>
        <begin position="899"/>
        <end position="910"/>
    </location>
</feature>
<gene>
    <name evidence="8" type="ORF">RDWZM_002410</name>
</gene>
<dbReference type="InterPro" id="IPR052060">
    <property type="entry name" value="Bromo_WD_repeat"/>
</dbReference>
<feature type="compositionally biased region" description="Low complexity" evidence="6">
    <location>
        <begin position="1661"/>
        <end position="1674"/>
    </location>
</feature>
<feature type="compositionally biased region" description="Polar residues" evidence="6">
    <location>
        <begin position="994"/>
        <end position="1024"/>
    </location>
</feature>
<feature type="compositionally biased region" description="Acidic residues" evidence="6">
    <location>
        <begin position="1732"/>
        <end position="1796"/>
    </location>
</feature>
<dbReference type="GO" id="GO:0008360">
    <property type="term" value="P:regulation of cell shape"/>
    <property type="evidence" value="ECO:0007669"/>
    <property type="project" value="TreeGrafter"/>
</dbReference>
<feature type="compositionally biased region" description="Low complexity" evidence="6">
    <location>
        <begin position="1397"/>
        <end position="1423"/>
    </location>
</feature>
<feature type="region of interest" description="Disordered" evidence="6">
    <location>
        <begin position="838"/>
        <end position="1028"/>
    </location>
</feature>
<feature type="domain" description="Bromo" evidence="7">
    <location>
        <begin position="1512"/>
        <end position="1582"/>
    </location>
</feature>
<protein>
    <recommendedName>
        <fullName evidence="7">Bromo domain-containing protein</fullName>
    </recommendedName>
</protein>
<feature type="region of interest" description="Disordered" evidence="6">
    <location>
        <begin position="1385"/>
        <end position="1494"/>
    </location>
</feature>
<feature type="repeat" description="WD" evidence="5">
    <location>
        <begin position="297"/>
        <end position="334"/>
    </location>
</feature>
<dbReference type="InterPro" id="IPR036427">
    <property type="entry name" value="Bromodomain-like_sf"/>
</dbReference>
<keyword evidence="9" id="KW-1185">Reference proteome</keyword>
<dbReference type="OMA" id="WQWNTET"/>
<feature type="repeat" description="WD" evidence="5">
    <location>
        <begin position="397"/>
        <end position="428"/>
    </location>
</feature>
<feature type="repeat" description="WD" evidence="5">
    <location>
        <begin position="496"/>
        <end position="538"/>
    </location>
</feature>
<comment type="caution">
    <text evidence="8">The sequence shown here is derived from an EMBL/GenBank/DDBJ whole genome shotgun (WGS) entry which is preliminary data.</text>
</comment>
<feature type="repeat" description="WD" evidence="5">
    <location>
        <begin position="255"/>
        <end position="296"/>
    </location>
</feature>
<dbReference type="SUPFAM" id="SSF50978">
    <property type="entry name" value="WD40 repeat-like"/>
    <property type="match status" value="1"/>
</dbReference>
<dbReference type="InterPro" id="IPR009072">
    <property type="entry name" value="Histone-fold"/>
</dbReference>
<evidence type="ECO:0000313" key="9">
    <source>
        <dbReference type="Proteomes" id="UP001142055"/>
    </source>
</evidence>
<feature type="compositionally biased region" description="Acidic residues" evidence="6">
    <location>
        <begin position="870"/>
        <end position="884"/>
    </location>
</feature>
<evidence type="ECO:0000256" key="6">
    <source>
        <dbReference type="SAM" id="MobiDB-lite"/>
    </source>
</evidence>
<dbReference type="InterPro" id="IPR006594">
    <property type="entry name" value="LisH"/>
</dbReference>